<organism evidence="15">
    <name type="scientific">marine sediment metagenome</name>
    <dbReference type="NCBI Taxonomy" id="412755"/>
    <lineage>
        <taxon>unclassified sequences</taxon>
        <taxon>metagenomes</taxon>
        <taxon>ecological metagenomes</taxon>
    </lineage>
</organism>
<keyword evidence="11" id="KW-0066">ATP synthesis</keyword>
<feature type="transmembrane region" description="Helical" evidence="14">
    <location>
        <begin position="37"/>
        <end position="58"/>
    </location>
</feature>
<evidence type="ECO:0000256" key="5">
    <source>
        <dbReference type="ARBA" id="ARBA00022692"/>
    </source>
</evidence>
<keyword evidence="5 14" id="KW-0812">Transmembrane</keyword>
<keyword evidence="9" id="KW-0793">Thylakoid</keyword>
<reference evidence="15" key="1">
    <citation type="journal article" date="2015" name="Nature">
        <title>Complex archaea that bridge the gap between prokaryotes and eukaryotes.</title>
        <authorList>
            <person name="Spang A."/>
            <person name="Saw J.H."/>
            <person name="Jorgensen S.L."/>
            <person name="Zaremba-Niedzwiedzka K."/>
            <person name="Martijn J."/>
            <person name="Lind A.E."/>
            <person name="van Eijk R."/>
            <person name="Schleper C."/>
            <person name="Guy L."/>
            <person name="Ettema T.J."/>
        </authorList>
    </citation>
    <scope>NUCLEOTIDE SEQUENCE</scope>
</reference>
<dbReference type="GO" id="GO:0015986">
    <property type="term" value="P:proton motive force-driven ATP synthesis"/>
    <property type="evidence" value="ECO:0007669"/>
    <property type="project" value="InterPro"/>
</dbReference>
<evidence type="ECO:0000256" key="14">
    <source>
        <dbReference type="SAM" id="Phobius"/>
    </source>
</evidence>
<name>A0A0F9GQQ8_9ZZZZ</name>
<feature type="coiled-coil region" evidence="13">
    <location>
        <begin position="78"/>
        <end position="112"/>
    </location>
</feature>
<dbReference type="InterPro" id="IPR028987">
    <property type="entry name" value="ATP_synth_B-like_membr_sf"/>
</dbReference>
<evidence type="ECO:0000256" key="1">
    <source>
        <dbReference type="ARBA" id="ARBA00004167"/>
    </source>
</evidence>
<dbReference type="SUPFAM" id="SSF81573">
    <property type="entry name" value="F1F0 ATP synthase subunit B, membrane domain"/>
    <property type="match status" value="1"/>
</dbReference>
<evidence type="ECO:0000256" key="4">
    <source>
        <dbReference type="ARBA" id="ARBA00022547"/>
    </source>
</evidence>
<dbReference type="AlphaFoldDB" id="A0A0F9GQQ8"/>
<dbReference type="Pfam" id="PF00430">
    <property type="entry name" value="ATP-synt_B"/>
    <property type="match status" value="1"/>
</dbReference>
<evidence type="ECO:0000256" key="10">
    <source>
        <dbReference type="ARBA" id="ARBA00023136"/>
    </source>
</evidence>
<dbReference type="GO" id="GO:0045259">
    <property type="term" value="C:proton-transporting ATP synthase complex"/>
    <property type="evidence" value="ECO:0007669"/>
    <property type="project" value="UniProtKB-KW"/>
</dbReference>
<dbReference type="GO" id="GO:0012505">
    <property type="term" value="C:endomembrane system"/>
    <property type="evidence" value="ECO:0007669"/>
    <property type="project" value="UniProtKB-SubCell"/>
</dbReference>
<evidence type="ECO:0000256" key="9">
    <source>
        <dbReference type="ARBA" id="ARBA00023078"/>
    </source>
</evidence>
<comment type="subcellular location">
    <subcellularLocation>
        <location evidence="2">Endomembrane system</location>
    </subcellularLocation>
    <subcellularLocation>
        <location evidence="1">Membrane</location>
        <topology evidence="1">Single-pass membrane protein</topology>
    </subcellularLocation>
</comment>
<dbReference type="InterPro" id="IPR005864">
    <property type="entry name" value="ATP_synth_F0_bsu_bac"/>
</dbReference>
<keyword evidence="8" id="KW-0406">Ion transport</keyword>
<dbReference type="PANTHER" id="PTHR34264">
    <property type="entry name" value="ATP SYNTHASE SUBUNIT B, CHLOROPLASTIC"/>
    <property type="match status" value="1"/>
</dbReference>
<evidence type="ECO:0000256" key="12">
    <source>
        <dbReference type="ARBA" id="ARBA00025198"/>
    </source>
</evidence>
<evidence type="ECO:0000256" key="2">
    <source>
        <dbReference type="ARBA" id="ARBA00004308"/>
    </source>
</evidence>
<dbReference type="CDD" id="cd06503">
    <property type="entry name" value="ATP-synt_Fo_b"/>
    <property type="match status" value="1"/>
</dbReference>
<gene>
    <name evidence="15" type="ORF">LCGC14_2091550</name>
</gene>
<evidence type="ECO:0000256" key="11">
    <source>
        <dbReference type="ARBA" id="ARBA00023310"/>
    </source>
</evidence>
<evidence type="ECO:0000256" key="7">
    <source>
        <dbReference type="ARBA" id="ARBA00022989"/>
    </source>
</evidence>
<dbReference type="InterPro" id="IPR002146">
    <property type="entry name" value="ATP_synth_b/b'su_bac/chlpt"/>
</dbReference>
<dbReference type="PANTHER" id="PTHR34264:SF3">
    <property type="entry name" value="ATP SYNTHASE SUBUNIT B, CHLOROPLASTIC"/>
    <property type="match status" value="1"/>
</dbReference>
<keyword evidence="6" id="KW-0375">Hydrogen ion transport</keyword>
<protein>
    <submittedName>
        <fullName evidence="15">Uncharacterized protein</fullName>
    </submittedName>
</protein>
<keyword evidence="4" id="KW-0138">CF(0)</keyword>
<comment type="caution">
    <text evidence="15">The sequence shown here is derived from an EMBL/GenBank/DDBJ whole genome shotgun (WGS) entry which is preliminary data.</text>
</comment>
<keyword evidence="7 14" id="KW-1133">Transmembrane helix</keyword>
<dbReference type="NCBIfam" id="TIGR01144">
    <property type="entry name" value="ATP_synt_b"/>
    <property type="match status" value="1"/>
</dbReference>
<keyword evidence="3" id="KW-0813">Transport</keyword>
<dbReference type="EMBL" id="LAZR01025486">
    <property type="protein sequence ID" value="KKL71775.1"/>
    <property type="molecule type" value="Genomic_DNA"/>
</dbReference>
<comment type="function">
    <text evidence="12">F(1)F(0) ATP synthase produces ATP from ADP in the presence of a proton or sodium gradient. F-type ATPases consist of two structural domains, F(1) containing the extramembraneous catalytic core and F(0) containing the membrane proton channel, linked together by a central stalk and a peripheral stalk. During catalysis, ATP synthesis in the catalytic domain of F(1) is coupled via a rotary mechanism of the central stalk subunits to proton translocation.</text>
</comment>
<evidence type="ECO:0000313" key="15">
    <source>
        <dbReference type="EMBL" id="KKL71775.1"/>
    </source>
</evidence>
<sequence>MTRAIHKLVISAAILLSISAISAMAFASSGGEGGGSVWPGFLIQVLNFAVILGVIVWFGRKPIKEFFAGRTEAISKGIADAREAREFAEKALSEIQQKLDTSDQEIEKMVKAARKAGERERDHLISEGERLSSRIMEQAKAGIDFELKQASEGLKAEAAEYALKIAEASIGRKLDAGEQNKLLEDAISRLEDRA</sequence>
<keyword evidence="10 14" id="KW-0472">Membrane</keyword>
<dbReference type="GO" id="GO:0015078">
    <property type="term" value="F:proton transmembrane transporter activity"/>
    <property type="evidence" value="ECO:0007669"/>
    <property type="project" value="InterPro"/>
</dbReference>
<evidence type="ECO:0000256" key="6">
    <source>
        <dbReference type="ARBA" id="ARBA00022781"/>
    </source>
</evidence>
<evidence type="ECO:0000256" key="8">
    <source>
        <dbReference type="ARBA" id="ARBA00023065"/>
    </source>
</evidence>
<dbReference type="HAMAP" id="MF_01398">
    <property type="entry name" value="ATP_synth_b_bprime"/>
    <property type="match status" value="1"/>
</dbReference>
<evidence type="ECO:0000256" key="3">
    <source>
        <dbReference type="ARBA" id="ARBA00022448"/>
    </source>
</evidence>
<keyword evidence="13" id="KW-0175">Coiled coil</keyword>
<accession>A0A0F9GQQ8</accession>
<proteinExistence type="inferred from homology"/>
<evidence type="ECO:0000256" key="13">
    <source>
        <dbReference type="SAM" id="Coils"/>
    </source>
</evidence>